<dbReference type="AlphaFoldDB" id="A0A0D8JUL7"/>
<dbReference type="EMBL" id="GG704913">
    <property type="protein sequence ID" value="KJF60819.1"/>
    <property type="molecule type" value="Genomic_DNA"/>
</dbReference>
<dbReference type="VEuPathDB" id="FungiDB:CIMG_13258"/>
<dbReference type="Proteomes" id="UP000001261">
    <property type="component" value="Unassembled WGS sequence"/>
</dbReference>
<sequence length="215" mass="23264">MNTGGLVSACLVIQLTKRQRLYERLINAAADFLGFAIAGKVRRIASHSRAPIPVPPEEELSSSNKLLCNSLLTAPGNGRKRKRPKKLTGKGPESHRPLELSHTGVKLLHSPSTCKHNYAPSSGEDTRPTLKGFRPSLSLVLPLLAQYRYPMARIRISIGDPLCSGCAAGPVAGFTQESSMVRTHFRSTRLKQRGRCNATVQSAPDTKAACESSPP</sequence>
<reference evidence="3" key="1">
    <citation type="journal article" date="2009" name="Genome Res.">
        <title>Comparative genomic analyses of the human fungal pathogens Coccidioides and their relatives.</title>
        <authorList>
            <person name="Sharpton T.J."/>
            <person name="Stajich J.E."/>
            <person name="Rounsley S.D."/>
            <person name="Gardner M.J."/>
            <person name="Wortman J.R."/>
            <person name="Jordar V.S."/>
            <person name="Maiti R."/>
            <person name="Kodira C.D."/>
            <person name="Neafsey D.E."/>
            <person name="Zeng Q."/>
            <person name="Hung C.-Y."/>
            <person name="McMahan C."/>
            <person name="Muszewska A."/>
            <person name="Grynberg M."/>
            <person name="Mandel M.A."/>
            <person name="Kellner E.M."/>
            <person name="Barker B.M."/>
            <person name="Galgiani J.N."/>
            <person name="Orbach M.J."/>
            <person name="Kirkland T.N."/>
            <person name="Cole G.T."/>
            <person name="Henn M.R."/>
            <person name="Birren B.W."/>
            <person name="Taylor J.W."/>
        </authorList>
    </citation>
    <scope>NUCLEOTIDE SEQUENCE [LARGE SCALE GENOMIC DNA]</scope>
    <source>
        <strain evidence="3">RS</strain>
    </source>
</reference>
<keyword evidence="3" id="KW-1185">Reference proteome</keyword>
<dbReference type="RefSeq" id="XP_004445083.1">
    <property type="nucleotide sequence ID" value="XM_004445026.1"/>
</dbReference>
<dbReference type="GeneID" id="24164885"/>
<evidence type="ECO:0000313" key="3">
    <source>
        <dbReference type="Proteomes" id="UP000001261"/>
    </source>
</evidence>
<evidence type="ECO:0000256" key="1">
    <source>
        <dbReference type="SAM" id="MobiDB-lite"/>
    </source>
</evidence>
<accession>A0A0D8JUL7</accession>
<reference evidence="3" key="2">
    <citation type="journal article" date="2010" name="Genome Res.">
        <title>Population genomic sequencing of Coccidioides fungi reveals recent hybridization and transposon control.</title>
        <authorList>
            <person name="Neafsey D.E."/>
            <person name="Barker B.M."/>
            <person name="Sharpton T.J."/>
            <person name="Stajich J.E."/>
            <person name="Park D.J."/>
            <person name="Whiston E."/>
            <person name="Hung C.-Y."/>
            <person name="McMahan C."/>
            <person name="White J."/>
            <person name="Sykes S."/>
            <person name="Heiman D."/>
            <person name="Young S."/>
            <person name="Zeng Q."/>
            <person name="Abouelleil A."/>
            <person name="Aftuck L."/>
            <person name="Bessette D."/>
            <person name="Brown A."/>
            <person name="FitzGerald M."/>
            <person name="Lui A."/>
            <person name="Macdonald J.P."/>
            <person name="Priest M."/>
            <person name="Orbach M.J."/>
            <person name="Galgiani J.N."/>
            <person name="Kirkland T.N."/>
            <person name="Cole G.T."/>
            <person name="Birren B.W."/>
            <person name="Henn M.R."/>
            <person name="Taylor J.W."/>
            <person name="Rounsley S.D."/>
        </authorList>
    </citation>
    <scope>GENOME REANNOTATION</scope>
    <source>
        <strain evidence="3">RS</strain>
    </source>
</reference>
<organism evidence="2 3">
    <name type="scientific">Coccidioides immitis (strain RS)</name>
    <name type="common">Valley fever fungus</name>
    <dbReference type="NCBI Taxonomy" id="246410"/>
    <lineage>
        <taxon>Eukaryota</taxon>
        <taxon>Fungi</taxon>
        <taxon>Dikarya</taxon>
        <taxon>Ascomycota</taxon>
        <taxon>Pezizomycotina</taxon>
        <taxon>Eurotiomycetes</taxon>
        <taxon>Eurotiomycetidae</taxon>
        <taxon>Onygenales</taxon>
        <taxon>Onygenaceae</taxon>
        <taxon>Coccidioides</taxon>
    </lineage>
</organism>
<proteinExistence type="predicted"/>
<dbReference type="KEGG" id="cim:CIMG_13258"/>
<name>A0A0D8JUL7_COCIM</name>
<feature type="compositionally biased region" description="Basic residues" evidence="1">
    <location>
        <begin position="78"/>
        <end position="88"/>
    </location>
</feature>
<protein>
    <submittedName>
        <fullName evidence="2">Uncharacterized protein</fullName>
    </submittedName>
</protein>
<evidence type="ECO:0000313" key="2">
    <source>
        <dbReference type="EMBL" id="KJF60819.1"/>
    </source>
</evidence>
<dbReference type="InParanoid" id="A0A0D8JUL7"/>
<gene>
    <name evidence="2" type="ORF">CIMG_13258</name>
</gene>
<feature type="region of interest" description="Disordered" evidence="1">
    <location>
        <begin position="71"/>
        <end position="99"/>
    </location>
</feature>